<evidence type="ECO:0000313" key="2">
    <source>
        <dbReference type="EMBL" id="CAA2984370.1"/>
    </source>
</evidence>
<feature type="region of interest" description="Disordered" evidence="1">
    <location>
        <begin position="125"/>
        <end position="145"/>
    </location>
</feature>
<proteinExistence type="predicted"/>
<organism evidence="2 3">
    <name type="scientific">Olea europaea subsp. europaea</name>
    <dbReference type="NCBI Taxonomy" id="158383"/>
    <lineage>
        <taxon>Eukaryota</taxon>
        <taxon>Viridiplantae</taxon>
        <taxon>Streptophyta</taxon>
        <taxon>Embryophyta</taxon>
        <taxon>Tracheophyta</taxon>
        <taxon>Spermatophyta</taxon>
        <taxon>Magnoliopsida</taxon>
        <taxon>eudicotyledons</taxon>
        <taxon>Gunneridae</taxon>
        <taxon>Pentapetalae</taxon>
        <taxon>asterids</taxon>
        <taxon>lamiids</taxon>
        <taxon>Lamiales</taxon>
        <taxon>Oleaceae</taxon>
        <taxon>Oleeae</taxon>
        <taxon>Olea</taxon>
    </lineage>
</organism>
<dbReference type="Proteomes" id="UP000594638">
    <property type="component" value="Unassembled WGS sequence"/>
</dbReference>
<gene>
    <name evidence="2" type="ORF">OLEA9_A040782</name>
</gene>
<accession>A0A8S0RZ81</accession>
<dbReference type="Gramene" id="OE9A040782T1">
    <property type="protein sequence ID" value="OE9A040782C1"/>
    <property type="gene ID" value="OE9A040782"/>
</dbReference>
<keyword evidence="3" id="KW-1185">Reference proteome</keyword>
<evidence type="ECO:0000313" key="3">
    <source>
        <dbReference type="Proteomes" id="UP000594638"/>
    </source>
</evidence>
<comment type="caution">
    <text evidence="2">The sequence shown here is derived from an EMBL/GenBank/DDBJ whole genome shotgun (WGS) entry which is preliminary data.</text>
</comment>
<reference evidence="2 3" key="1">
    <citation type="submission" date="2019-12" db="EMBL/GenBank/DDBJ databases">
        <authorList>
            <person name="Alioto T."/>
            <person name="Alioto T."/>
            <person name="Gomez Garrido J."/>
        </authorList>
    </citation>
    <scope>NUCLEOTIDE SEQUENCE [LARGE SCALE GENOMIC DNA]</scope>
</reference>
<dbReference type="EMBL" id="CACTIH010003761">
    <property type="protein sequence ID" value="CAA2984370.1"/>
    <property type="molecule type" value="Genomic_DNA"/>
</dbReference>
<sequence length="145" mass="16341">MDSMNLKRAGSVIPGKGSRFSGISKNLENLNPNVSSPGLEFSNSPLVKSAKCTKASFREPKLRAFAEEQDSREERRRARLLVEARKSVPDRGAGRVMHLIQAFEKLLDSKIKRFRGKRRPRLEETKKGLKWALPGLQKPTEVPES</sequence>
<dbReference type="AlphaFoldDB" id="A0A8S0RZ81"/>
<evidence type="ECO:0000256" key="1">
    <source>
        <dbReference type="SAM" id="MobiDB-lite"/>
    </source>
</evidence>
<name>A0A8S0RZ81_OLEEU</name>
<protein>
    <submittedName>
        <fullName evidence="2">Uncharacterized protein LOC111396949 isoform X1</fullName>
    </submittedName>
</protein>